<dbReference type="InParanoid" id="A0A0C3H6X8"/>
<feature type="compositionally biased region" description="Basic and acidic residues" evidence="1">
    <location>
        <begin position="290"/>
        <end position="299"/>
    </location>
</feature>
<evidence type="ECO:0000313" key="3">
    <source>
        <dbReference type="EMBL" id="KIN03956.1"/>
    </source>
</evidence>
<dbReference type="EMBL" id="KN832873">
    <property type="protein sequence ID" value="KIN03956.1"/>
    <property type="molecule type" value="Genomic_DNA"/>
</dbReference>
<feature type="compositionally biased region" description="Basic and acidic residues" evidence="1">
    <location>
        <begin position="214"/>
        <end position="253"/>
    </location>
</feature>
<evidence type="ECO:0000256" key="1">
    <source>
        <dbReference type="SAM" id="MobiDB-lite"/>
    </source>
</evidence>
<dbReference type="PROSITE" id="PS50174">
    <property type="entry name" value="G_PATCH"/>
    <property type="match status" value="1"/>
</dbReference>
<feature type="compositionally biased region" description="Low complexity" evidence="1">
    <location>
        <begin position="303"/>
        <end position="320"/>
    </location>
</feature>
<dbReference type="OrthoDB" id="29523at2759"/>
<dbReference type="InterPro" id="IPR000467">
    <property type="entry name" value="G_patch_dom"/>
</dbReference>
<reference evidence="4" key="2">
    <citation type="submission" date="2015-01" db="EMBL/GenBank/DDBJ databases">
        <title>Evolutionary Origins and Diversification of the Mycorrhizal Mutualists.</title>
        <authorList>
            <consortium name="DOE Joint Genome Institute"/>
            <consortium name="Mycorrhizal Genomics Consortium"/>
            <person name="Kohler A."/>
            <person name="Kuo A."/>
            <person name="Nagy L.G."/>
            <person name="Floudas D."/>
            <person name="Copeland A."/>
            <person name="Barry K.W."/>
            <person name="Cichocki N."/>
            <person name="Veneault-Fourrey C."/>
            <person name="LaButti K."/>
            <person name="Lindquist E.A."/>
            <person name="Lipzen A."/>
            <person name="Lundell T."/>
            <person name="Morin E."/>
            <person name="Murat C."/>
            <person name="Riley R."/>
            <person name="Ohm R."/>
            <person name="Sun H."/>
            <person name="Tunlid A."/>
            <person name="Henrissat B."/>
            <person name="Grigoriev I.V."/>
            <person name="Hibbett D.S."/>
            <person name="Martin F."/>
        </authorList>
    </citation>
    <scope>NUCLEOTIDE SEQUENCE [LARGE SCALE GENOMIC DNA]</scope>
    <source>
        <strain evidence="4">Zn</strain>
    </source>
</reference>
<dbReference type="GO" id="GO:0003676">
    <property type="term" value="F:nucleic acid binding"/>
    <property type="evidence" value="ECO:0007669"/>
    <property type="project" value="InterPro"/>
</dbReference>
<accession>A0A0C3H6X8</accession>
<feature type="domain" description="G-patch" evidence="2">
    <location>
        <begin position="25"/>
        <end position="79"/>
    </location>
</feature>
<reference evidence="3 4" key="1">
    <citation type="submission" date="2014-04" db="EMBL/GenBank/DDBJ databases">
        <authorList>
            <consortium name="DOE Joint Genome Institute"/>
            <person name="Kuo A."/>
            <person name="Martino E."/>
            <person name="Perotto S."/>
            <person name="Kohler A."/>
            <person name="Nagy L.G."/>
            <person name="Floudas D."/>
            <person name="Copeland A."/>
            <person name="Barry K.W."/>
            <person name="Cichocki N."/>
            <person name="Veneault-Fourrey C."/>
            <person name="LaButti K."/>
            <person name="Lindquist E.A."/>
            <person name="Lipzen A."/>
            <person name="Lundell T."/>
            <person name="Morin E."/>
            <person name="Murat C."/>
            <person name="Sun H."/>
            <person name="Tunlid A."/>
            <person name="Henrissat B."/>
            <person name="Grigoriev I.V."/>
            <person name="Hibbett D.S."/>
            <person name="Martin F."/>
            <person name="Nordberg H.P."/>
            <person name="Cantor M.N."/>
            <person name="Hua S.X."/>
        </authorList>
    </citation>
    <scope>NUCLEOTIDE SEQUENCE [LARGE SCALE GENOMIC DNA]</scope>
    <source>
        <strain evidence="3 4">Zn</strain>
    </source>
</reference>
<gene>
    <name evidence="3" type="ORF">OIDMADRAFT_26590</name>
</gene>
<sequence length="363" mass="40598">MGLAGPRKRTKLATDPNNKNWTGNTESFGLKLMTAQGWQPGDYLGAKDAKQAEHYTAGSSSHIRVMIKEDNLGLGAKIGSGVGHGECTGLDAFKDLLGRLNGKDEYEIEKEKKSREDLKRAIYSERKWGSTRFVKGGFLIGDKIQPLIDAEAERLRKLTETPLTTVQESSSSSSEVDEQTAVMEKPKKSKKSKKRKLEDVERTAELVAVKVKVSKKEKQKPETRAEEARAIVDAPQDVKETERKSKKDRKLEQDLAEEERRRRKMEKKEKRAKKAMENLKSNQEEAFDTVDEKSKRESDLAGSSESSSQSITKQSTSLTSAPSSGYSTPMMQGRHAVRSRNIAQKRLASMDVASLNQIFMIKS</sequence>
<name>A0A0C3H6X8_OIDMZ</name>
<dbReference type="AlphaFoldDB" id="A0A0C3H6X8"/>
<proteinExistence type="predicted"/>
<protein>
    <recommendedName>
        <fullName evidence="2">G-patch domain-containing protein</fullName>
    </recommendedName>
</protein>
<dbReference type="Proteomes" id="UP000054321">
    <property type="component" value="Unassembled WGS sequence"/>
</dbReference>
<keyword evidence="4" id="KW-1185">Reference proteome</keyword>
<dbReference type="HOGENOM" id="CLU_052839_0_0_1"/>
<organism evidence="3 4">
    <name type="scientific">Oidiodendron maius (strain Zn)</name>
    <dbReference type="NCBI Taxonomy" id="913774"/>
    <lineage>
        <taxon>Eukaryota</taxon>
        <taxon>Fungi</taxon>
        <taxon>Dikarya</taxon>
        <taxon>Ascomycota</taxon>
        <taxon>Pezizomycotina</taxon>
        <taxon>Leotiomycetes</taxon>
        <taxon>Leotiomycetes incertae sedis</taxon>
        <taxon>Myxotrichaceae</taxon>
        <taxon>Oidiodendron</taxon>
    </lineage>
</organism>
<feature type="compositionally biased region" description="Basic and acidic residues" evidence="1">
    <location>
        <begin position="266"/>
        <end position="277"/>
    </location>
</feature>
<evidence type="ECO:0000259" key="2">
    <source>
        <dbReference type="PROSITE" id="PS50174"/>
    </source>
</evidence>
<dbReference type="STRING" id="913774.A0A0C3H6X8"/>
<evidence type="ECO:0000313" key="4">
    <source>
        <dbReference type="Proteomes" id="UP000054321"/>
    </source>
</evidence>
<feature type="region of interest" description="Disordered" evidence="1">
    <location>
        <begin position="161"/>
        <end position="340"/>
    </location>
</feature>
<feature type="compositionally biased region" description="Polar residues" evidence="1">
    <location>
        <begin position="321"/>
        <end position="330"/>
    </location>
</feature>